<dbReference type="RefSeq" id="YP_009440816.1">
    <property type="nucleotide sequence ID" value="NC_036153.1"/>
</dbReference>
<feature type="transmembrane region" description="Helical" evidence="2">
    <location>
        <begin position="124"/>
        <end position="144"/>
    </location>
</feature>
<comment type="subunit">
    <text evidence="2">Part of the Tic complex.</text>
</comment>
<keyword evidence="2" id="KW-0653">Protein transport</keyword>
<feature type="compositionally biased region" description="Basic and acidic residues" evidence="3">
    <location>
        <begin position="1572"/>
        <end position="1595"/>
    </location>
</feature>
<dbReference type="GO" id="GO:0009706">
    <property type="term" value="C:chloroplast inner membrane"/>
    <property type="evidence" value="ECO:0007669"/>
    <property type="project" value="UniProtKB-SubCell"/>
</dbReference>
<name>A0A291L4H0_ARIDE</name>
<feature type="transmembrane region" description="Helical" evidence="2">
    <location>
        <begin position="20"/>
        <end position="40"/>
    </location>
</feature>
<feature type="compositionally biased region" description="Acidic residues" evidence="3">
    <location>
        <begin position="618"/>
        <end position="634"/>
    </location>
</feature>
<feature type="transmembrane region" description="Helical" evidence="2">
    <location>
        <begin position="86"/>
        <end position="103"/>
    </location>
</feature>
<feature type="transmembrane region" description="Helical" evidence="2">
    <location>
        <begin position="164"/>
        <end position="192"/>
    </location>
</feature>
<feature type="region of interest" description="Disordered" evidence="3">
    <location>
        <begin position="1547"/>
        <end position="1603"/>
    </location>
</feature>
<dbReference type="EMBL" id="MF539928">
    <property type="protein sequence ID" value="ATI10774.1"/>
    <property type="molecule type" value="Genomic_DNA"/>
</dbReference>
<evidence type="ECO:0000256" key="2">
    <source>
        <dbReference type="RuleBase" id="RU364085"/>
    </source>
</evidence>
<proteinExistence type="inferred from homology"/>
<feature type="transmembrane region" description="Helical" evidence="2">
    <location>
        <begin position="204"/>
        <end position="233"/>
    </location>
</feature>
<keyword evidence="2 4" id="KW-0150">Chloroplast</keyword>
<evidence type="ECO:0000256" key="3">
    <source>
        <dbReference type="SAM" id="MobiDB-lite"/>
    </source>
</evidence>
<keyword evidence="2 4" id="KW-0934">Plastid</keyword>
<evidence type="ECO:0000313" key="4">
    <source>
        <dbReference type="EMBL" id="ATI10774.1"/>
    </source>
</evidence>
<dbReference type="GeneID" id="34828986"/>
<protein>
    <recommendedName>
        <fullName evidence="2">Protein TIC 214</fullName>
    </recommendedName>
    <alternativeName>
        <fullName evidence="2">Translocon at the inner envelope membrane of chloroplasts 214</fullName>
    </alternativeName>
</protein>
<dbReference type="InterPro" id="IPR008896">
    <property type="entry name" value="TIC214"/>
</dbReference>
<feature type="region of interest" description="Disordered" evidence="3">
    <location>
        <begin position="272"/>
        <end position="302"/>
    </location>
</feature>
<feature type="compositionally biased region" description="Basic and acidic residues" evidence="3">
    <location>
        <begin position="757"/>
        <end position="771"/>
    </location>
</feature>
<comment type="subcellular location">
    <subcellularLocation>
        <location evidence="2">Plastid</location>
        <location evidence="2">Chloroplast inner membrane</location>
    </subcellularLocation>
</comment>
<feature type="transmembrane region" description="Helical" evidence="2">
    <location>
        <begin position="61"/>
        <end position="80"/>
    </location>
</feature>
<keyword evidence="2" id="KW-1001">Plastid inner membrane</keyword>
<evidence type="ECO:0000256" key="1">
    <source>
        <dbReference type="ARBA" id="ARBA00022448"/>
    </source>
</evidence>
<reference evidence="4" key="1">
    <citation type="journal article" date="2017" name="Int. J. Mol. Sci.">
        <title>Molecular Structure and Phylogenetic Analyses of Complete Chloroplast Genomes of Two Aristolochia Medicinal Species.</title>
        <authorList>
            <person name="Zhou J."/>
            <person name="Chen X."/>
            <person name="Cui Y."/>
            <person name="Sun W."/>
            <person name="Li Y."/>
            <person name="Wang Y."/>
            <person name="Song J."/>
            <person name="Yao H."/>
        </authorList>
    </citation>
    <scope>NUCLEOTIDE SEQUENCE</scope>
</reference>
<gene>
    <name evidence="4" type="primary">ycf1</name>
    <name evidence="2" type="synonym">TIC214</name>
    <name evidence="4" type="ORF">ARDE_115</name>
</gene>
<comment type="function">
    <text evidence="2">Involved in protein precursor import into chloroplasts. May be part of an intermediate translocation complex acting as a protein-conducting channel at the inner envelope.</text>
</comment>
<feature type="region of interest" description="Disordered" evidence="3">
    <location>
        <begin position="618"/>
        <end position="638"/>
    </location>
</feature>
<dbReference type="Pfam" id="PF05758">
    <property type="entry name" value="Ycf1"/>
    <property type="match status" value="1"/>
</dbReference>
<feature type="compositionally biased region" description="Acidic residues" evidence="3">
    <location>
        <begin position="293"/>
        <end position="302"/>
    </location>
</feature>
<comment type="similarity">
    <text evidence="2">Belongs to the TIC214 family.</text>
</comment>
<feature type="region of interest" description="Disordered" evidence="3">
    <location>
        <begin position="757"/>
        <end position="780"/>
    </location>
</feature>
<feature type="compositionally biased region" description="Basic and acidic residues" evidence="3">
    <location>
        <begin position="1547"/>
        <end position="1560"/>
    </location>
</feature>
<dbReference type="PANTHER" id="PTHR33163:SF40">
    <property type="entry name" value="PROTEIN TIC 214"/>
    <property type="match status" value="1"/>
</dbReference>
<keyword evidence="1 2" id="KW-0813">Transport</keyword>
<sequence length="1870" mass="222202">MILKSFLLGNLCNPSSLCMKIINSVVTVGLLYGFLINLSIGPSYLFLLKIKFFEKGIEKKVSATTGFIMGQLMMFISIYYTPLHLALGRPHIITVLVVPYLLFHFFSKNHQYYRFTTRNSMRNLWIQWLFLNNLIFQLFNHFILPSSTLTRLVNIYLFRCNSKMLFLTSSFVGWLIGHILFMKWIGLLLLWIQKKKNIIISNKYLLLLSELTNSMARIFNFSILLLITSVYYLGRMPWPIVTKKLKETSPLKTEEGEESKEEKDIEMELTYEEKGTKQEQEGSTQEDFPHYSEEEEWEDSEKIDEMKEIQLNEKEILKNEEDKDPLWFEKSLVTLLFDYKRWNRPLRYIKNDRFENAVRTEMSQYFFHTCASDGKLKISFTYPPSLSAFGEIIKRKMSLCTTETEKRSPDDLYHDWTSTNDQKRYNLSNEFIKRIETLDKGSFSMDVLEKRIRLCNDENKQECLPKLYDPFFSGPYRGTIKKGSSRSIMNDSMTLTEDSIGMIWITKIYGMLPKTKNTREFKHKTDSFNGELLSTYIKNSFTSINDLPEESTHSSNWERFALLVEQRWRGSQDETKCFKFLFDAVTTDLTDQTIIKNSIGVQKVTKKVPRWSYKLTDEFEEEEQEEQNEEETTEDPGIRSRKARRVVIFSDDSEDTDTDTSISTSGNSNQAEEVALIRYSQQPDFRRDIIKGSMRAQRRKTTIFEMFQGNVHSPLFLNRLNKTFFFSFDFDISKIMEIMNPIFRSLTGKSLELKTSDYEDSKQRGAKEKEKEKRKKTEKKRENERIAIAETWDSILFAQAIRGSMLVTQSIIRKYIVLPSLIIAKNLGRMLLFQPPEWYEDFKDWDREMHVKCTYNGVQLSETEFPKNWLTDGIQIKILFPFCLKPWRNKVRLPHGSPIKKKGNRDKDNFCFLTIWGMEVELPFGSPRKRPSFFKPICKEFEKKMTKLEKKSFLVIKVFKKQIKKQIQIKRFIKFAKEKTSGVIKKILFIKRLIKIKRIIKELEKVNPILLFGFRKVYEPNANTKDSIISNKITDESIIKMRSMDWTNYSITEKKIKDLADSTITIRDQIERIMKDKKKKIRTPDKNKNLISKKRSARLIRKWHYFMKFFIERIYIGIRLSTISIPRRNAQLLLESTKKTLNKYNYNDETNQEVIDETNQNAIQFISTVKELLSNISNKNSKTYCDLSSLSQGYVFYKLSQIQVININKDPKGSALQYHKVYTFFKDRIKVIREVSDSKTRHKKLPNSGINEWKDWLRGHYQYNLSQTRWSRLVPQKWRNRVNQRRMIQNKDSKILDSYEKTQFIHYKNENSYGENSLSSKNEKQYRYVLLAHKYINYENRKNPYFYGFPLHVNEARKVSYNYHRPKLESFYVLGSTASGDYLGRECIIDTVQNMDRKYFECGILKFCLKKNLDIETGANMGAKTNIRKDTKTRTNDYKIINKKDPFYLNLMIDPKIHPSNQKKKKFDWMGMNKDMVYGPISNMESWFLQEFIQLYDAYKIKPRIIPIKLLFFNFNGNENISKNINRNQKEGLHISSNQKEEYLELENRNQEEKEQRGQEDFGSDPQNQKNLRSDARTPKKDLEKDYAETESDIKNKKRKKKKQYKSKKEAELDFLLKKYFLFQLRWNETLNEKIINNVKVYCLLLRLINPTEIGISSIERGEMRLDVMLIDKELTITELIRKGIFIIEPVRLSLKRDGQFLMYQTISISLDHKSKHKHKTNRGFRKRKYVDEKDQNFDGSITQDTQDRKTLGNEDENHYDLLFLPENILSPIRRRELRILMDFNCENGNVVDRNTALCNRNNIKNCVQFLDENKYLDIDTNKCIQFKLFLWPNYRLEDLACMNRYWFDTNNSSRFSMLRIHMYPRYRII</sequence>
<keyword evidence="2" id="KW-0812">Transmembrane</keyword>
<geneLocation type="chloroplast" evidence="4"/>
<dbReference type="PANTHER" id="PTHR33163">
    <property type="entry name" value="PROTEIN TIC 214-RELATED"/>
    <property type="match status" value="1"/>
</dbReference>
<reference evidence="4" key="2">
    <citation type="submission" date="2017-07" db="EMBL/GenBank/DDBJ databases">
        <authorList>
            <person name="Sun Z.S."/>
            <person name="Albrecht U."/>
            <person name="Echele G."/>
            <person name="Lee C.C."/>
        </authorList>
    </citation>
    <scope>NUCLEOTIDE SEQUENCE</scope>
</reference>
<organism evidence="4">
    <name type="scientific">Aristolochia debilis</name>
    <name type="common">Birthwort</name>
    <name type="synonym">Dutchman's pipe vine</name>
    <dbReference type="NCBI Taxonomy" id="158541"/>
    <lineage>
        <taxon>Eukaryota</taxon>
        <taxon>Viridiplantae</taxon>
        <taxon>Streptophyta</taxon>
        <taxon>Embryophyta</taxon>
        <taxon>Tracheophyta</taxon>
        <taxon>Spermatophyta</taxon>
        <taxon>Magnoliopsida</taxon>
        <taxon>Magnoliidae</taxon>
        <taxon>Piperales</taxon>
        <taxon>Aristolochiaceae</taxon>
        <taxon>Aristolochia</taxon>
    </lineage>
</organism>
<keyword evidence="2" id="KW-0472">Membrane</keyword>
<accession>A0A291L4H0</accession>
<dbReference type="GO" id="GO:0015031">
    <property type="term" value="P:protein transport"/>
    <property type="evidence" value="ECO:0007669"/>
    <property type="project" value="UniProtKB-KW"/>
</dbReference>
<keyword evidence="2" id="KW-1133">Transmembrane helix</keyword>